<evidence type="ECO:0000256" key="1">
    <source>
        <dbReference type="SAM" id="SignalP"/>
    </source>
</evidence>
<proteinExistence type="predicted"/>
<feature type="signal peptide" evidence="1">
    <location>
        <begin position="1"/>
        <end position="23"/>
    </location>
</feature>
<dbReference type="Proteomes" id="UP000754710">
    <property type="component" value="Unassembled WGS sequence"/>
</dbReference>
<gene>
    <name evidence="2" type="ORF">K1X13_08610</name>
</gene>
<organism evidence="2 3">
    <name type="scientific">Nocardioides jiangsuensis</name>
    <dbReference type="NCBI Taxonomy" id="2866161"/>
    <lineage>
        <taxon>Bacteria</taxon>
        <taxon>Bacillati</taxon>
        <taxon>Actinomycetota</taxon>
        <taxon>Actinomycetes</taxon>
        <taxon>Propionibacteriales</taxon>
        <taxon>Nocardioidaceae</taxon>
        <taxon>Nocardioides</taxon>
    </lineage>
</organism>
<evidence type="ECO:0000313" key="3">
    <source>
        <dbReference type="Proteomes" id="UP000754710"/>
    </source>
</evidence>
<evidence type="ECO:0000313" key="2">
    <source>
        <dbReference type="EMBL" id="MBY9074877.1"/>
    </source>
</evidence>
<reference evidence="2 3" key="1">
    <citation type="submission" date="2021-08" db="EMBL/GenBank/DDBJ databases">
        <title>Nocardioides bacterium WL0053 sp. nov., isolated from the sediment.</title>
        <authorList>
            <person name="Wang L."/>
            <person name="Zhang D."/>
            <person name="Zhang A."/>
        </authorList>
    </citation>
    <scope>NUCLEOTIDE SEQUENCE [LARGE SCALE GENOMIC DNA]</scope>
    <source>
        <strain evidence="2 3">WL0053</strain>
    </source>
</reference>
<dbReference type="EMBL" id="JAIEZQ010000002">
    <property type="protein sequence ID" value="MBY9074877.1"/>
    <property type="molecule type" value="Genomic_DNA"/>
</dbReference>
<keyword evidence="1" id="KW-0732">Signal</keyword>
<dbReference type="PROSITE" id="PS51257">
    <property type="entry name" value="PROKAR_LIPOPROTEIN"/>
    <property type="match status" value="1"/>
</dbReference>
<keyword evidence="3" id="KW-1185">Reference proteome</keyword>
<comment type="caution">
    <text evidence="2">The sequence shown here is derived from an EMBL/GenBank/DDBJ whole genome shotgun (WGS) entry which is preliminary data.</text>
</comment>
<sequence length="133" mass="13832">MHRPRPRTAPRALRLGAVLSVLAACGGCLGDPGSPPEVAPIEVVARDTGEPACLLNRADVAAGVHQTFLLAEGGPATIRLFDPDGAVILESAVADGDGATSNPELVEGDHVVECRWPDGERRTVRLTVVPGRL</sequence>
<protein>
    <recommendedName>
        <fullName evidence="4">Lipoprotein</fullName>
    </recommendedName>
</protein>
<name>A0ABS7RK66_9ACTN</name>
<evidence type="ECO:0008006" key="4">
    <source>
        <dbReference type="Google" id="ProtNLM"/>
    </source>
</evidence>
<dbReference type="RefSeq" id="WP_221024692.1">
    <property type="nucleotide sequence ID" value="NZ_JAIEZQ010000002.1"/>
</dbReference>
<accession>A0ABS7RK66</accession>
<feature type="chain" id="PRO_5046742087" description="Lipoprotein" evidence="1">
    <location>
        <begin position="24"/>
        <end position="133"/>
    </location>
</feature>